<reference evidence="1" key="1">
    <citation type="submission" date="2021-06" db="EMBL/GenBank/DDBJ databases">
        <authorList>
            <person name="Kallberg Y."/>
            <person name="Tangrot J."/>
            <person name="Rosling A."/>
        </authorList>
    </citation>
    <scope>NUCLEOTIDE SEQUENCE</scope>
    <source>
        <strain evidence="1">BR232B</strain>
    </source>
</reference>
<keyword evidence="2" id="KW-1185">Reference proteome</keyword>
<organism evidence="1 2">
    <name type="scientific">Paraglomus brasilianum</name>
    <dbReference type="NCBI Taxonomy" id="144538"/>
    <lineage>
        <taxon>Eukaryota</taxon>
        <taxon>Fungi</taxon>
        <taxon>Fungi incertae sedis</taxon>
        <taxon>Mucoromycota</taxon>
        <taxon>Glomeromycotina</taxon>
        <taxon>Glomeromycetes</taxon>
        <taxon>Paraglomerales</taxon>
        <taxon>Paraglomeraceae</taxon>
        <taxon>Paraglomus</taxon>
    </lineage>
</organism>
<gene>
    <name evidence="1" type="ORF">PBRASI_LOCUS8495</name>
</gene>
<accession>A0A9N9CW13</accession>
<dbReference type="EMBL" id="CAJVPI010001536">
    <property type="protein sequence ID" value="CAG8617198.1"/>
    <property type="molecule type" value="Genomic_DNA"/>
</dbReference>
<dbReference type="OrthoDB" id="1919336at2759"/>
<dbReference type="SUPFAM" id="SSF47095">
    <property type="entry name" value="HMG-box"/>
    <property type="match status" value="1"/>
</dbReference>
<sequence length="134" mass="15174">MSFINFFLPDVERQFNQEVAHLASSKEELFEYNNTLRADGRPKRPCGAAQIFAVDFFKCGQHGSGMELVMGAWKSLDDSTKRRYEAAAAMVKKDFLDKHSYYVNKRAGITPTATPTAFVVTRLVLKQTTVLNQF</sequence>
<name>A0A9N9CW13_9GLOM</name>
<protein>
    <submittedName>
        <fullName evidence="1">2538_t:CDS:1</fullName>
    </submittedName>
</protein>
<feature type="non-terminal residue" evidence="1">
    <location>
        <position position="1"/>
    </location>
</feature>
<evidence type="ECO:0000313" key="1">
    <source>
        <dbReference type="EMBL" id="CAG8617198.1"/>
    </source>
</evidence>
<evidence type="ECO:0000313" key="2">
    <source>
        <dbReference type="Proteomes" id="UP000789739"/>
    </source>
</evidence>
<dbReference type="InterPro" id="IPR036910">
    <property type="entry name" value="HMG_box_dom_sf"/>
</dbReference>
<dbReference type="Proteomes" id="UP000789739">
    <property type="component" value="Unassembled WGS sequence"/>
</dbReference>
<comment type="caution">
    <text evidence="1">The sequence shown here is derived from an EMBL/GenBank/DDBJ whole genome shotgun (WGS) entry which is preliminary data.</text>
</comment>
<dbReference type="AlphaFoldDB" id="A0A9N9CW13"/>
<proteinExistence type="predicted"/>